<name>A0ABD1YZJ4_9MARC</name>
<keyword evidence="4" id="KW-1185">Reference proteome</keyword>
<proteinExistence type="predicted"/>
<feature type="compositionally biased region" description="Polar residues" evidence="1">
    <location>
        <begin position="1411"/>
        <end position="1428"/>
    </location>
</feature>
<feature type="region of interest" description="Disordered" evidence="1">
    <location>
        <begin position="1110"/>
        <end position="1130"/>
    </location>
</feature>
<gene>
    <name evidence="3" type="ORF">R1flu_007675</name>
</gene>
<reference evidence="3 4" key="1">
    <citation type="submission" date="2024-09" db="EMBL/GenBank/DDBJ databases">
        <title>Chromosome-scale assembly of Riccia fluitans.</title>
        <authorList>
            <person name="Paukszto L."/>
            <person name="Sawicki J."/>
            <person name="Karawczyk K."/>
            <person name="Piernik-Szablinska J."/>
            <person name="Szczecinska M."/>
            <person name="Mazdziarz M."/>
        </authorList>
    </citation>
    <scope>NUCLEOTIDE SEQUENCE [LARGE SCALE GENOMIC DNA]</scope>
    <source>
        <strain evidence="3">Rf_01</strain>
        <tissue evidence="3">Aerial parts of the thallus</tissue>
    </source>
</reference>
<sequence length="1459" mass="163378">MDLAMDHRHRHLRSLRLENFKQQCRDFAQNGLKLGNRFILPRMDAVYLLKSEKYEELAEGFQEQVQECGEVDRIFLLGFLGCLRGAYGNWEGSKTSFWSSVLIFKKNEELIHHAHLADLVFELSIRPLGDLSCLQGDLETGRFCYEVLQHLCENDQYTTRQLQLCSHLGRWLVFDLNGGGEEVETALALTIMNNLRQHARICGKRIDSKDCVKAAFEAFGLAAEVASWNEMENLNPLEEIYGEVSVWVQNLREHKWERGFLEKLREGVLAYHSSKNAHPLFADSLKQLVDGVDYRAYGTELYETEWQYMMPFANQAFYWLDKLATIPVSWNTKAVQFVDWTDFCTYLGFVFPDRDTRIEMLEKARSVRKGLSGSWNLDCESALAFEYVCSEQLQKAAELYEVEECKRLSTLGDFFVEMSRAHVMLLAGNKEKAKEIINSAIQRAGEVLPLHWELKACLLARAGEIKSFSCDYEDSVADQELALKVCVENKFNFTYPPILERMVICFSQLIKNLANICGDTVSAWKVYGLVAPFVKNRQLPEYAMSTWETAEVEVWLLTGNLQAIYEKARCEAEDLLEGEFKVSDVEAEDQTYEGLVAKLYPSLDLNRSKETMLKRAELQVMHGNRNEGFQVLDDLEKIENNKGGSLTSALLHLDRATYLIYDNYETDLALSNSMNLALQELDKVENIFEQMLFAKSPFKEKIHRLRLYELRYEAEWNLGNLPGCLLFLDKVQELFPASAYSSSAWVHHRRACVLSKMRRFSDAAIEAQIAASLCMTLQSQFGREAKGDPEAVWVSILSGTLIKACLQLNEFLSFRMQDARQGLIWAERKHMRFYMNRTQSSSTIAEFTSMFDSSHEVAEMTIDQTVRMCGDSTAVVKYSYHEEREELFLYVAFLRPSYGRNTVVLDCSFRNLREFFNPYSSDMKTSVNFVRDSIRKGKDKVSIEMLTTLHTLLVKPAKEFLKKIGVTNPRNWIFMPQGCLSLIPFHALYDEVEKKFLIEQAAVGVAPSFRALHNCFYRQWLCDTSPDLRKIFVAGNPKPMGGSNYKQLQGAEEEAKQVAVILGVEPHVGTDCSKEAVCQGLSESRIVLLATHGTVELPYSQGAIILKGEKGKGSKTSKGSARGVVDDSSEPAPSVPLIGDMFSGSENLEIPRGTTSGAPKSDILTAKEIANLEGGIPGGLVVLSACCTGMGTDTAEGLLGPARGVLQAGAAATIVTLFSVDDYSTKTLITDMFLLMKEQGEPALHALRHAMLNMIEAGKNISHWAPLTLIGSPTLALAQPSKTHELCDEIMRVIETTRPPSLYRSKSTSSNNSGMVGEAGTSNSGMISMGEVASARTEPTQAASFPMKSFSSLHAAEVVCGGSESLTGDLEVKEDNSEDPDLAIALQLSIQEEQNWNCDYERTLRLPLESRPSTAVQLTSKPGTSSPYTDAAAEVAYGGSESLTGDLEVKEDNSEDPDH</sequence>
<dbReference type="InterPro" id="IPR024983">
    <property type="entry name" value="CHAT_dom"/>
</dbReference>
<comment type="caution">
    <text evidence="3">The sequence shown here is derived from an EMBL/GenBank/DDBJ whole genome shotgun (WGS) entry which is preliminary data.</text>
</comment>
<evidence type="ECO:0000313" key="3">
    <source>
        <dbReference type="EMBL" id="KAL2636196.1"/>
    </source>
</evidence>
<accession>A0ABD1YZJ4</accession>
<feature type="domain" description="CHAT" evidence="2">
    <location>
        <begin position="945"/>
        <end position="1272"/>
    </location>
</feature>
<evidence type="ECO:0000259" key="2">
    <source>
        <dbReference type="Pfam" id="PF12770"/>
    </source>
</evidence>
<feature type="compositionally biased region" description="Low complexity" evidence="1">
    <location>
        <begin position="1114"/>
        <end position="1123"/>
    </location>
</feature>
<evidence type="ECO:0000256" key="1">
    <source>
        <dbReference type="SAM" id="MobiDB-lite"/>
    </source>
</evidence>
<dbReference type="EMBL" id="JBHFFA010000003">
    <property type="protein sequence ID" value="KAL2636196.1"/>
    <property type="molecule type" value="Genomic_DNA"/>
</dbReference>
<feature type="region of interest" description="Disordered" evidence="1">
    <location>
        <begin position="1301"/>
        <end position="1323"/>
    </location>
</feature>
<dbReference type="Proteomes" id="UP001605036">
    <property type="component" value="Unassembled WGS sequence"/>
</dbReference>
<feature type="region of interest" description="Disordered" evidence="1">
    <location>
        <begin position="1410"/>
        <end position="1459"/>
    </location>
</feature>
<protein>
    <recommendedName>
        <fullName evidence="2">CHAT domain-containing protein</fullName>
    </recommendedName>
</protein>
<evidence type="ECO:0000313" key="4">
    <source>
        <dbReference type="Proteomes" id="UP001605036"/>
    </source>
</evidence>
<dbReference type="Pfam" id="PF12770">
    <property type="entry name" value="CHAT"/>
    <property type="match status" value="1"/>
</dbReference>
<organism evidence="3 4">
    <name type="scientific">Riccia fluitans</name>
    <dbReference type="NCBI Taxonomy" id="41844"/>
    <lineage>
        <taxon>Eukaryota</taxon>
        <taxon>Viridiplantae</taxon>
        <taxon>Streptophyta</taxon>
        <taxon>Embryophyta</taxon>
        <taxon>Marchantiophyta</taxon>
        <taxon>Marchantiopsida</taxon>
        <taxon>Marchantiidae</taxon>
        <taxon>Marchantiales</taxon>
        <taxon>Ricciaceae</taxon>
        <taxon>Riccia</taxon>
    </lineage>
</organism>
<feature type="compositionally biased region" description="Polar residues" evidence="1">
    <location>
        <begin position="1304"/>
        <end position="1323"/>
    </location>
</feature>